<accession>A0A118HM53</accession>
<sequence>MAGCTQHYLPPLAVTPHRQLAADHPALQPVPGALADVVPLEALHVPAGLDGSAGPNRAPVPAHQAELNTDLQAVHAWIAIRVGRSDATSRACRREAERLLLWAIIVKGKQLSSLNTPDCAEYLVGPEQFAAFAAASYRR</sequence>
<organism evidence="1 2">
    <name type="scientific">Burkholderia ubonensis</name>
    <dbReference type="NCBI Taxonomy" id="101571"/>
    <lineage>
        <taxon>Bacteria</taxon>
        <taxon>Pseudomonadati</taxon>
        <taxon>Pseudomonadota</taxon>
        <taxon>Betaproteobacteria</taxon>
        <taxon>Burkholderiales</taxon>
        <taxon>Burkholderiaceae</taxon>
        <taxon>Burkholderia</taxon>
        <taxon>Burkholderia cepacia complex</taxon>
    </lineage>
</organism>
<proteinExistence type="predicted"/>
<evidence type="ECO:0000313" key="2">
    <source>
        <dbReference type="Proteomes" id="UP000064029"/>
    </source>
</evidence>
<dbReference type="EMBL" id="LOXM01000245">
    <property type="protein sequence ID" value="KVG57275.1"/>
    <property type="molecule type" value="Genomic_DNA"/>
</dbReference>
<protein>
    <submittedName>
        <fullName evidence="1">Uncharacterized protein</fullName>
    </submittedName>
</protein>
<dbReference type="Proteomes" id="UP000064029">
    <property type="component" value="Unassembled WGS sequence"/>
</dbReference>
<gene>
    <name evidence="1" type="ORF">WJ33_04245</name>
</gene>
<dbReference type="RefSeq" id="WP_059757146.1">
    <property type="nucleotide sequence ID" value="NZ_LOXM01000245.1"/>
</dbReference>
<dbReference type="AlphaFoldDB" id="A0A118HM53"/>
<evidence type="ECO:0000313" key="1">
    <source>
        <dbReference type="EMBL" id="KVG57275.1"/>
    </source>
</evidence>
<comment type="caution">
    <text evidence="1">The sequence shown here is derived from an EMBL/GenBank/DDBJ whole genome shotgun (WGS) entry which is preliminary data.</text>
</comment>
<reference evidence="1 2" key="1">
    <citation type="submission" date="2015-11" db="EMBL/GenBank/DDBJ databases">
        <title>Expanding the genomic diversity of Burkholderia species for the development of highly accurate diagnostics.</title>
        <authorList>
            <person name="Sahl J."/>
            <person name="Keim P."/>
            <person name="Wagner D."/>
        </authorList>
    </citation>
    <scope>NUCLEOTIDE SEQUENCE [LARGE SCALE GENOMIC DNA]</scope>
    <source>
        <strain evidence="1 2">MSMB2036</strain>
    </source>
</reference>
<name>A0A118HM53_9BURK</name>